<keyword evidence="3" id="KW-1185">Reference proteome</keyword>
<dbReference type="Proteomes" id="UP000037035">
    <property type="component" value="Unassembled WGS sequence"/>
</dbReference>
<name>A0A0L6UBE6_9BASI</name>
<dbReference type="EMBL" id="LAVV01013982">
    <property type="protein sequence ID" value="KNZ45145.1"/>
    <property type="molecule type" value="Genomic_DNA"/>
</dbReference>
<organism evidence="2 3">
    <name type="scientific">Puccinia sorghi</name>
    <dbReference type="NCBI Taxonomy" id="27349"/>
    <lineage>
        <taxon>Eukaryota</taxon>
        <taxon>Fungi</taxon>
        <taxon>Dikarya</taxon>
        <taxon>Basidiomycota</taxon>
        <taxon>Pucciniomycotina</taxon>
        <taxon>Pucciniomycetes</taxon>
        <taxon>Pucciniales</taxon>
        <taxon>Pucciniaceae</taxon>
        <taxon>Puccinia</taxon>
    </lineage>
</organism>
<proteinExistence type="predicted"/>
<feature type="compositionally biased region" description="Basic and acidic residues" evidence="1">
    <location>
        <begin position="350"/>
        <end position="390"/>
    </location>
</feature>
<evidence type="ECO:0000256" key="1">
    <source>
        <dbReference type="SAM" id="MobiDB-lite"/>
    </source>
</evidence>
<reference evidence="2 3" key="1">
    <citation type="submission" date="2015-08" db="EMBL/GenBank/DDBJ databases">
        <title>Next Generation Sequencing and Analysis of the Genome of Puccinia sorghi L Schw, the Causal Agent of Maize Common Rust.</title>
        <authorList>
            <person name="Rochi L."/>
            <person name="Burguener G."/>
            <person name="Darino M."/>
            <person name="Turjanski A."/>
            <person name="Kreff E."/>
            <person name="Dieguez M.J."/>
            <person name="Sacco F."/>
        </authorList>
    </citation>
    <scope>NUCLEOTIDE SEQUENCE [LARGE SCALE GENOMIC DNA]</scope>
    <source>
        <strain evidence="2 3">RO10H11247</strain>
    </source>
</reference>
<gene>
    <name evidence="2" type="ORF">VP01_843g4</name>
</gene>
<accession>A0A0L6UBE6</accession>
<feature type="region of interest" description="Disordered" evidence="1">
    <location>
        <begin position="350"/>
        <end position="396"/>
    </location>
</feature>
<protein>
    <submittedName>
        <fullName evidence="2">Uncharacterized protein</fullName>
    </submittedName>
</protein>
<dbReference type="AlphaFoldDB" id="A0A0L6UBE6"/>
<evidence type="ECO:0000313" key="3">
    <source>
        <dbReference type="Proteomes" id="UP000037035"/>
    </source>
</evidence>
<evidence type="ECO:0000313" key="2">
    <source>
        <dbReference type="EMBL" id="KNZ45145.1"/>
    </source>
</evidence>
<comment type="caution">
    <text evidence="2">The sequence shown here is derived from an EMBL/GenBank/DDBJ whole genome shotgun (WGS) entry which is preliminary data.</text>
</comment>
<sequence length="396" mass="44922">MKPVLQNITYTCWAFPSKHAHDIPLHRWMWKPIMCTCEAPLTPHPEPRHWQPEPTPQWQVIYPLKALNSGVPGKATLAAQEHVCHQCAIILDLLQVQQGLSTTILHQGTSIAPFCSQPMKCSGRATRGRPAHPQSMGHAIYHLLGVTLHVYPFRSHSSPSLHSLNTPGSHFPSCLQFFPETSLGKSTKLIMDVTAKKNLINCLQLRCSMLQPSCHPNSTCLNMLRNYWPENMYTINHRSVEFFVVGITATGFGSAAPATRVREESPTSSHVRACLERHTPPGGDWSDDSQLRVGVVQPKRGSHVSNPLEQINMDIKFRMREKEAAARKQVIIRIHDRGYRKLLSALTRRSSEKRKIEHFRQRCVSGREREKERERERAGSQGTHENEWGKKKSICP</sequence>
<dbReference type="VEuPathDB" id="FungiDB:VP01_843g4"/>